<dbReference type="Gene3D" id="3.40.462.20">
    <property type="match status" value="1"/>
</dbReference>
<gene>
    <name evidence="2" type="ORF">AAF712_012595</name>
</gene>
<evidence type="ECO:0000313" key="3">
    <source>
        <dbReference type="Proteomes" id="UP001437256"/>
    </source>
</evidence>
<comment type="caution">
    <text evidence="2">The sequence shown here is derived from an EMBL/GenBank/DDBJ whole genome shotgun (WGS) entry which is preliminary data.</text>
</comment>
<evidence type="ECO:0000313" key="2">
    <source>
        <dbReference type="EMBL" id="KAL0060592.1"/>
    </source>
</evidence>
<dbReference type="InterPro" id="IPR012951">
    <property type="entry name" value="BBE"/>
</dbReference>
<feature type="domain" description="Berberine/berberine-like" evidence="1">
    <location>
        <begin position="230"/>
        <end position="260"/>
    </location>
</feature>
<protein>
    <recommendedName>
        <fullName evidence="1">Berberine/berberine-like domain-containing protein</fullName>
    </recommendedName>
</protein>
<dbReference type="Proteomes" id="UP001437256">
    <property type="component" value="Unassembled WGS sequence"/>
</dbReference>
<keyword evidence="3" id="KW-1185">Reference proteome</keyword>
<proteinExistence type="predicted"/>
<name>A0ABR2ZH66_9AGAR</name>
<dbReference type="Pfam" id="PF08031">
    <property type="entry name" value="BBE"/>
    <property type="match status" value="1"/>
</dbReference>
<dbReference type="Gene3D" id="3.30.465.10">
    <property type="match status" value="1"/>
</dbReference>
<dbReference type="InterPro" id="IPR016169">
    <property type="entry name" value="FAD-bd_PCMH_sub2"/>
</dbReference>
<evidence type="ECO:0000259" key="1">
    <source>
        <dbReference type="Pfam" id="PF08031"/>
    </source>
</evidence>
<accession>A0ABR2ZH66</accession>
<dbReference type="EMBL" id="JBBXMP010000168">
    <property type="protein sequence ID" value="KAL0060592.1"/>
    <property type="molecule type" value="Genomic_DNA"/>
</dbReference>
<reference evidence="2 3" key="1">
    <citation type="submission" date="2024-05" db="EMBL/GenBank/DDBJ databases">
        <title>A draft genome resource for the thread blight pathogen Marasmius tenuissimus strain MS-2.</title>
        <authorList>
            <person name="Yulfo-Soto G.E."/>
            <person name="Baruah I.K."/>
            <person name="Amoako-Attah I."/>
            <person name="Bukari Y."/>
            <person name="Meinhardt L.W."/>
            <person name="Bailey B.A."/>
            <person name="Cohen S.P."/>
        </authorList>
    </citation>
    <scope>NUCLEOTIDE SEQUENCE [LARGE SCALE GENOMIC DNA]</scope>
    <source>
        <strain evidence="2 3">MS-2</strain>
    </source>
</reference>
<organism evidence="2 3">
    <name type="scientific">Marasmius tenuissimus</name>
    <dbReference type="NCBI Taxonomy" id="585030"/>
    <lineage>
        <taxon>Eukaryota</taxon>
        <taxon>Fungi</taxon>
        <taxon>Dikarya</taxon>
        <taxon>Basidiomycota</taxon>
        <taxon>Agaricomycotina</taxon>
        <taxon>Agaricomycetes</taxon>
        <taxon>Agaricomycetidae</taxon>
        <taxon>Agaricales</taxon>
        <taxon>Marasmiineae</taxon>
        <taxon>Marasmiaceae</taxon>
        <taxon>Marasmius</taxon>
    </lineage>
</organism>
<sequence>MPGGGGTFGVVMESTVLADPQVTLQMAVVSFNSTEGKFTKGLWNTMTSNAVQWAKEGWGGIATSQIAIYINPRLDKDEALKSMTPLIDFGKQVRRDVPGAAATMMEFPSWAKYFQWFASQNVAAAGISLALGSRLINKENLESPEKQSALVSALRDASKVTPRLIMHSSAPFSYAGDGATSVNEAWRSSVYHITVISSWNWNATTEDKRKAYKAVTRSMDFLRDLTPDAAYLNEADIYEENHEETFWGSNYERLLEIKRK</sequence>